<evidence type="ECO:0000313" key="3">
    <source>
        <dbReference type="EMBL" id="GAB1318060.1"/>
    </source>
</evidence>
<accession>A0ABQ0GKI4</accession>
<keyword evidence="4" id="KW-1185">Reference proteome</keyword>
<protein>
    <submittedName>
        <fullName evidence="3">Uncharacterized protein</fullName>
    </submittedName>
</protein>
<comment type="caution">
    <text evidence="3">The sequence shown here is derived from an EMBL/GenBank/DDBJ whole genome shotgun (WGS) entry which is preliminary data.</text>
</comment>
<feature type="compositionally biased region" description="Polar residues" evidence="1">
    <location>
        <begin position="141"/>
        <end position="153"/>
    </location>
</feature>
<evidence type="ECO:0000313" key="4">
    <source>
        <dbReference type="Proteomes" id="UP001628179"/>
    </source>
</evidence>
<dbReference type="RefSeq" id="XP_070919791.1">
    <property type="nucleotide sequence ID" value="XM_071063690.1"/>
</dbReference>
<dbReference type="GeneID" id="98179013"/>
<evidence type="ECO:0000256" key="2">
    <source>
        <dbReference type="SAM" id="Phobius"/>
    </source>
</evidence>
<dbReference type="EMBL" id="BAAFSV010000004">
    <property type="protein sequence ID" value="GAB1318060.1"/>
    <property type="molecule type" value="Genomic_DNA"/>
</dbReference>
<keyword evidence="2" id="KW-0472">Membrane</keyword>
<gene>
    <name evidence="3" type="ORF">MFIFM68171_08270</name>
</gene>
<name>A0ABQ0GKI4_9PEZI</name>
<feature type="transmembrane region" description="Helical" evidence="2">
    <location>
        <begin position="12"/>
        <end position="34"/>
    </location>
</feature>
<reference evidence="3 4" key="1">
    <citation type="submission" date="2024-09" db="EMBL/GenBank/DDBJ databases">
        <title>Itraconazole resistance in Madurella fahalii resulting from another homologue of gene encoding cytochrome P450 14-alpha sterol demethylase (CYP51).</title>
        <authorList>
            <person name="Yoshioka I."/>
            <person name="Fahal A.H."/>
            <person name="Kaneko S."/>
            <person name="Yaguchi T."/>
        </authorList>
    </citation>
    <scope>NUCLEOTIDE SEQUENCE [LARGE SCALE GENOMIC DNA]</scope>
    <source>
        <strain evidence="3 4">IFM 68171</strain>
    </source>
</reference>
<proteinExistence type="predicted"/>
<feature type="compositionally biased region" description="Acidic residues" evidence="1">
    <location>
        <begin position="154"/>
        <end position="165"/>
    </location>
</feature>
<dbReference type="Proteomes" id="UP001628179">
    <property type="component" value="Unassembled WGS sequence"/>
</dbReference>
<feature type="region of interest" description="Disordered" evidence="1">
    <location>
        <begin position="141"/>
        <end position="165"/>
    </location>
</feature>
<organism evidence="3 4">
    <name type="scientific">Madurella fahalii</name>
    <dbReference type="NCBI Taxonomy" id="1157608"/>
    <lineage>
        <taxon>Eukaryota</taxon>
        <taxon>Fungi</taxon>
        <taxon>Dikarya</taxon>
        <taxon>Ascomycota</taxon>
        <taxon>Pezizomycotina</taxon>
        <taxon>Sordariomycetes</taxon>
        <taxon>Sordariomycetidae</taxon>
        <taxon>Sordariales</taxon>
        <taxon>Sordariales incertae sedis</taxon>
        <taxon>Madurella</taxon>
    </lineage>
</organism>
<keyword evidence="2" id="KW-1133">Transmembrane helix</keyword>
<keyword evidence="2" id="KW-0812">Transmembrane</keyword>
<sequence>MPEKESSFLKIIAFFDFLVKLAALGALFGILVMLTRLNAHLDALASGESSITVQQGLRSTWSVLLRDIGAPTTDSHIPQGRGQRWPRHVICVRRFIEDNWRAQQSRVAERSLKERKALAPEIITGAARLWIVSMIKSSDANPTTNSMFSSSVSQDEDEEEEDGDN</sequence>
<evidence type="ECO:0000256" key="1">
    <source>
        <dbReference type="SAM" id="MobiDB-lite"/>
    </source>
</evidence>